<keyword evidence="5" id="KW-0456">Lyase</keyword>
<gene>
    <name evidence="8" type="ordered locus">RB2501_12829</name>
</gene>
<dbReference type="EMBL" id="CP001712">
    <property type="protein sequence ID" value="EAR15212.1"/>
    <property type="molecule type" value="Genomic_DNA"/>
</dbReference>
<dbReference type="GO" id="GO:0009073">
    <property type="term" value="P:aromatic amino acid family biosynthetic process"/>
    <property type="evidence" value="ECO:0007669"/>
    <property type="project" value="UniProtKB-KW"/>
</dbReference>
<sequence>MDRQIEKTFNVPFRHRLLFTRGVFNPENQLLADLLHAYRPGVSVKTLFVLDSGVQKAHPGLENAIQTYCGKYPEQMKCADVLVVPGGESAKNSEGPTNRVLKAIENHGICRHSVVVAIGGGAVIDMAGYAAAIAHRGVQLIRIPTTVLAQNDAAVGVKNGINFYGKKNFLGTFAVPQAIINDRDFLETLEDRDWIAGSAEAVKVALIKDAPFFEFLEREAQALRRRDPGPMQELIFRCAELHMEHIAGGGDPFEAGSSRPLDFGHWSAHKLEHLTGYGLRHGEAVALGMALDVRYSHRLGMLEPRETQRILDLLTNLGFDLHLPDLGPDGSQNLLQGLEEFREHLGGVLTITLLEGIGRKRDVHEIDRDIMAAAIAEMQPGKTANKAS</sequence>
<comment type="cofactor">
    <cofactor evidence="1">
        <name>NAD(+)</name>
        <dbReference type="ChEBI" id="CHEBI:57540"/>
    </cofactor>
</comment>
<evidence type="ECO:0000256" key="3">
    <source>
        <dbReference type="ARBA" id="ARBA00023027"/>
    </source>
</evidence>
<dbReference type="Gene3D" id="1.20.1090.10">
    <property type="entry name" value="Dehydroquinate synthase-like - alpha domain"/>
    <property type="match status" value="1"/>
</dbReference>
<keyword evidence="3" id="KW-0520">NAD</keyword>
<dbReference type="PANTHER" id="PTHR43622">
    <property type="entry name" value="3-DEHYDROQUINATE SYNTHASE"/>
    <property type="match status" value="1"/>
</dbReference>
<dbReference type="Proteomes" id="UP000009049">
    <property type="component" value="Chromosome"/>
</dbReference>
<dbReference type="SUPFAM" id="SSF56796">
    <property type="entry name" value="Dehydroquinate synthase-like"/>
    <property type="match status" value="1"/>
</dbReference>
<evidence type="ECO:0000259" key="7">
    <source>
        <dbReference type="Pfam" id="PF24621"/>
    </source>
</evidence>
<dbReference type="InterPro" id="IPR030960">
    <property type="entry name" value="DHQS/DOIS_N"/>
</dbReference>
<dbReference type="KEGG" id="rbi:RB2501_12829"/>
<dbReference type="GO" id="GO:0003856">
    <property type="term" value="F:3-dehydroquinate synthase activity"/>
    <property type="evidence" value="ECO:0007669"/>
    <property type="project" value="TreeGrafter"/>
</dbReference>
<evidence type="ECO:0000256" key="1">
    <source>
        <dbReference type="ARBA" id="ARBA00001911"/>
    </source>
</evidence>
<dbReference type="HOGENOM" id="CLU_001201_0_4_10"/>
<name>A4CK13_ROBBH</name>
<dbReference type="InterPro" id="IPR050071">
    <property type="entry name" value="Dehydroquinate_synthase"/>
</dbReference>
<dbReference type="Pfam" id="PF01761">
    <property type="entry name" value="DHQ_synthase"/>
    <property type="match status" value="1"/>
</dbReference>
<dbReference type="eggNOG" id="COG0337">
    <property type="taxonomic scope" value="Bacteria"/>
</dbReference>
<dbReference type="RefSeq" id="WP_015754531.1">
    <property type="nucleotide sequence ID" value="NC_013222.1"/>
</dbReference>
<dbReference type="OrthoDB" id="9806583at2"/>
<keyword evidence="4" id="KW-0057">Aromatic amino acid biosynthesis</keyword>
<dbReference type="NCBIfam" id="NF004852">
    <property type="entry name" value="PRK06203.1"/>
    <property type="match status" value="1"/>
</dbReference>
<accession>A4CK13</accession>
<dbReference type="InterPro" id="IPR056179">
    <property type="entry name" value="DHQS_C"/>
</dbReference>
<feature type="domain" description="3-dehydroquinate synthase C-terminal" evidence="7">
    <location>
        <begin position="197"/>
        <end position="327"/>
    </location>
</feature>
<evidence type="ECO:0000256" key="4">
    <source>
        <dbReference type="ARBA" id="ARBA00023141"/>
    </source>
</evidence>
<reference evidence="8 9" key="1">
    <citation type="journal article" date="2009" name="J. Bacteriol.">
        <title>Complete genome sequence of Robiginitalea biformata HTCC2501.</title>
        <authorList>
            <person name="Oh H.M."/>
            <person name="Giovannoni S.J."/>
            <person name="Lee K."/>
            <person name="Ferriera S."/>
            <person name="Johnson J."/>
            <person name="Cho J.C."/>
        </authorList>
    </citation>
    <scope>NUCLEOTIDE SEQUENCE [LARGE SCALE GENOMIC DNA]</scope>
    <source>
        <strain evidence="9">ATCC BAA-864 / HTCC2501 / KCTC 12146</strain>
    </source>
</reference>
<evidence type="ECO:0000256" key="2">
    <source>
        <dbReference type="ARBA" id="ARBA00022605"/>
    </source>
</evidence>
<keyword evidence="2" id="KW-0028">Amino-acid biosynthesis</keyword>
<protein>
    <submittedName>
        <fullName evidence="8">3-dehydroquinate synthase</fullName>
    </submittedName>
</protein>
<feature type="domain" description="3-dehydroquinate synthase N-terminal" evidence="6">
    <location>
        <begin position="82"/>
        <end position="194"/>
    </location>
</feature>
<evidence type="ECO:0000313" key="8">
    <source>
        <dbReference type="EMBL" id="EAR15212.1"/>
    </source>
</evidence>
<dbReference type="CDD" id="cd08198">
    <property type="entry name" value="DHQS-like"/>
    <property type="match status" value="1"/>
</dbReference>
<dbReference type="PANTHER" id="PTHR43622:SF7">
    <property type="entry name" value="3-DEHYDROQUINATE SYNTHASE, CHLOROPLASTIC"/>
    <property type="match status" value="1"/>
</dbReference>
<evidence type="ECO:0000259" key="6">
    <source>
        <dbReference type="Pfam" id="PF01761"/>
    </source>
</evidence>
<dbReference type="Pfam" id="PF24621">
    <property type="entry name" value="DHQS_C"/>
    <property type="match status" value="1"/>
</dbReference>
<dbReference type="AlphaFoldDB" id="A4CK13"/>
<dbReference type="Gene3D" id="3.40.50.1970">
    <property type="match status" value="1"/>
</dbReference>
<evidence type="ECO:0000256" key="5">
    <source>
        <dbReference type="ARBA" id="ARBA00023239"/>
    </source>
</evidence>
<dbReference type="GO" id="GO:0008652">
    <property type="term" value="P:amino acid biosynthetic process"/>
    <property type="evidence" value="ECO:0007669"/>
    <property type="project" value="UniProtKB-KW"/>
</dbReference>
<evidence type="ECO:0000313" key="9">
    <source>
        <dbReference type="Proteomes" id="UP000009049"/>
    </source>
</evidence>
<proteinExistence type="predicted"/>
<organism evidence="8 9">
    <name type="scientific">Robiginitalea biformata (strain ATCC BAA-864 / DSM 15991 / KCTC 12146 / HTCC2501)</name>
    <dbReference type="NCBI Taxonomy" id="313596"/>
    <lineage>
        <taxon>Bacteria</taxon>
        <taxon>Pseudomonadati</taxon>
        <taxon>Bacteroidota</taxon>
        <taxon>Flavobacteriia</taxon>
        <taxon>Flavobacteriales</taxon>
        <taxon>Flavobacteriaceae</taxon>
        <taxon>Robiginitalea</taxon>
    </lineage>
</organism>
<dbReference type="STRING" id="313596.RB2501_12829"/>
<keyword evidence="9" id="KW-1185">Reference proteome</keyword>